<evidence type="ECO:0000256" key="6">
    <source>
        <dbReference type="ARBA" id="ARBA00022967"/>
    </source>
</evidence>
<dbReference type="InterPro" id="IPR017666">
    <property type="entry name" value="AminoethylPonate_ABC_PhnT2"/>
</dbReference>
<dbReference type="GO" id="GO:0022857">
    <property type="term" value="F:transmembrane transporter activity"/>
    <property type="evidence" value="ECO:0007669"/>
    <property type="project" value="InterPro"/>
</dbReference>
<keyword evidence="1" id="KW-0813">Transport</keyword>
<keyword evidence="3" id="KW-0997">Cell inner membrane</keyword>
<dbReference type="GO" id="GO:0015697">
    <property type="term" value="P:quaternary ammonium group transport"/>
    <property type="evidence" value="ECO:0007669"/>
    <property type="project" value="UniProtKB-ARBA"/>
</dbReference>
<reference evidence="10" key="1">
    <citation type="submission" date="2019-07" db="EMBL/GenBank/DDBJ databases">
        <title>Chitinimonas sp. nov., isolated from Ny-Alesund, arctica soil.</title>
        <authorList>
            <person name="Xu Q."/>
            <person name="Peng F."/>
        </authorList>
    </citation>
    <scope>NUCLEOTIDE SEQUENCE [LARGE SCALE GENOMIC DNA]</scope>
    <source>
        <strain evidence="10">R3-44</strain>
    </source>
</reference>
<dbReference type="SUPFAM" id="SSF52540">
    <property type="entry name" value="P-loop containing nucleoside triphosphate hydrolases"/>
    <property type="match status" value="1"/>
</dbReference>
<dbReference type="FunFam" id="3.40.50.300:FF:000425">
    <property type="entry name" value="Probable ABC transporter, ATP-binding subunit"/>
    <property type="match status" value="1"/>
</dbReference>
<name>A0A516SBL4_9NEIS</name>
<evidence type="ECO:0000313" key="10">
    <source>
        <dbReference type="Proteomes" id="UP000317550"/>
    </source>
</evidence>
<evidence type="ECO:0000256" key="5">
    <source>
        <dbReference type="ARBA" id="ARBA00022840"/>
    </source>
</evidence>
<dbReference type="OrthoDB" id="9802264at2"/>
<dbReference type="InterPro" id="IPR013611">
    <property type="entry name" value="Transp-assoc_OB_typ2"/>
</dbReference>
<evidence type="ECO:0000259" key="8">
    <source>
        <dbReference type="PROSITE" id="PS50893"/>
    </source>
</evidence>
<dbReference type="EMBL" id="CP041730">
    <property type="protein sequence ID" value="QDQ25458.1"/>
    <property type="molecule type" value="Genomic_DNA"/>
</dbReference>
<gene>
    <name evidence="9" type="ORF">FNU76_03285</name>
</gene>
<dbReference type="GO" id="GO:0043190">
    <property type="term" value="C:ATP-binding cassette (ABC) transporter complex"/>
    <property type="evidence" value="ECO:0007669"/>
    <property type="project" value="InterPro"/>
</dbReference>
<keyword evidence="4" id="KW-0547">Nucleotide-binding</keyword>
<evidence type="ECO:0000256" key="3">
    <source>
        <dbReference type="ARBA" id="ARBA00022519"/>
    </source>
</evidence>
<dbReference type="Pfam" id="PF00005">
    <property type="entry name" value="ABC_tran"/>
    <property type="match status" value="1"/>
</dbReference>
<keyword evidence="6" id="KW-1278">Translocase</keyword>
<dbReference type="Proteomes" id="UP000317550">
    <property type="component" value="Chromosome"/>
</dbReference>
<evidence type="ECO:0000256" key="4">
    <source>
        <dbReference type="ARBA" id="ARBA00022741"/>
    </source>
</evidence>
<dbReference type="Gene3D" id="3.40.50.300">
    <property type="entry name" value="P-loop containing nucleotide triphosphate hydrolases"/>
    <property type="match status" value="1"/>
</dbReference>
<dbReference type="KEGG" id="cari:FNU76_03285"/>
<dbReference type="PROSITE" id="PS50893">
    <property type="entry name" value="ABC_TRANSPORTER_2"/>
    <property type="match status" value="1"/>
</dbReference>
<dbReference type="PANTHER" id="PTHR42781">
    <property type="entry name" value="SPERMIDINE/PUTRESCINE IMPORT ATP-BINDING PROTEIN POTA"/>
    <property type="match status" value="1"/>
</dbReference>
<sequence length="370" mass="39731">MNRQDLPLPAGTSGQAAGWLHCTGIHKRFGGFRALDGIDLPIRKGEFLCLLGPSGCGKTTLLRILAGLEQQDGGTVHMGGRDIGRLPPAARDYGIVFQSYALFPNLNVSANISYGLRTSRQAKARRVAELLDLVGLAGSAQKYPAQLSGGQQQRVALARALATSPSLLLLDEPLSALDAQVREHLRGELRTLQQQLGVTTIMVTHDQEEALALADTVAVMRHGRIEQLGSPERIYREPASRFVADFVGRANWLPLSRDASGAFCLAGIRLAPGLLATDTTATTATLFCRPEDVRIERYWRPGANTMMAVVERVDFLGGLRRASLSLCAARNITLLADVGPNDAGLAGLVPGQHVPLTLPPERLRVFVGPA</sequence>
<dbReference type="InterPro" id="IPR008995">
    <property type="entry name" value="Mo/tungstate-bd_C_term_dom"/>
</dbReference>
<dbReference type="InterPro" id="IPR017871">
    <property type="entry name" value="ABC_transporter-like_CS"/>
</dbReference>
<dbReference type="InterPro" id="IPR027417">
    <property type="entry name" value="P-loop_NTPase"/>
</dbReference>
<dbReference type="Pfam" id="PF08402">
    <property type="entry name" value="TOBE_2"/>
    <property type="match status" value="1"/>
</dbReference>
<dbReference type="InterPro" id="IPR003439">
    <property type="entry name" value="ABC_transporter-like_ATP-bd"/>
</dbReference>
<dbReference type="GO" id="GO:0016887">
    <property type="term" value="F:ATP hydrolysis activity"/>
    <property type="evidence" value="ECO:0007669"/>
    <property type="project" value="InterPro"/>
</dbReference>
<dbReference type="RefSeq" id="WP_143856383.1">
    <property type="nucleotide sequence ID" value="NZ_CP041730.1"/>
</dbReference>
<keyword evidence="10" id="KW-1185">Reference proteome</keyword>
<evidence type="ECO:0000256" key="7">
    <source>
        <dbReference type="ARBA" id="ARBA00023136"/>
    </source>
</evidence>
<evidence type="ECO:0000313" key="9">
    <source>
        <dbReference type="EMBL" id="QDQ25458.1"/>
    </source>
</evidence>
<protein>
    <submittedName>
        <fullName evidence="9">Putative 2-aminoethylphosphonate ABC transporter ATP-binding protein</fullName>
    </submittedName>
</protein>
<accession>A0A516SBL4</accession>
<feature type="domain" description="ABC transporter" evidence="8">
    <location>
        <begin position="20"/>
        <end position="247"/>
    </location>
</feature>
<proteinExistence type="predicted"/>
<keyword evidence="7" id="KW-0472">Membrane</keyword>
<dbReference type="AlphaFoldDB" id="A0A516SBL4"/>
<dbReference type="GO" id="GO:0005524">
    <property type="term" value="F:ATP binding"/>
    <property type="evidence" value="ECO:0007669"/>
    <property type="project" value="UniProtKB-KW"/>
</dbReference>
<dbReference type="PROSITE" id="PS00211">
    <property type="entry name" value="ABC_TRANSPORTER_1"/>
    <property type="match status" value="1"/>
</dbReference>
<keyword evidence="2" id="KW-1003">Cell membrane</keyword>
<dbReference type="InterPro" id="IPR050093">
    <property type="entry name" value="ABC_SmlMolc_Importer"/>
</dbReference>
<dbReference type="PANTHER" id="PTHR42781:SF5">
    <property type="entry name" value="PUTRESCINE TRANSPORT ATP-BINDING PROTEIN POTG"/>
    <property type="match status" value="1"/>
</dbReference>
<dbReference type="SUPFAM" id="SSF50331">
    <property type="entry name" value="MOP-like"/>
    <property type="match status" value="1"/>
</dbReference>
<dbReference type="SMART" id="SM00382">
    <property type="entry name" value="AAA"/>
    <property type="match status" value="1"/>
</dbReference>
<keyword evidence="5 9" id="KW-0067">ATP-binding</keyword>
<evidence type="ECO:0000256" key="2">
    <source>
        <dbReference type="ARBA" id="ARBA00022475"/>
    </source>
</evidence>
<dbReference type="NCBIfam" id="TIGR03265">
    <property type="entry name" value="PhnT2"/>
    <property type="match status" value="1"/>
</dbReference>
<evidence type="ECO:0000256" key="1">
    <source>
        <dbReference type="ARBA" id="ARBA00022448"/>
    </source>
</evidence>
<dbReference type="InterPro" id="IPR003593">
    <property type="entry name" value="AAA+_ATPase"/>
</dbReference>
<organism evidence="9 10">
    <name type="scientific">Chitinimonas arctica</name>
    <dbReference type="NCBI Taxonomy" id="2594795"/>
    <lineage>
        <taxon>Bacteria</taxon>
        <taxon>Pseudomonadati</taxon>
        <taxon>Pseudomonadota</taxon>
        <taxon>Betaproteobacteria</taxon>
        <taxon>Neisseriales</taxon>
        <taxon>Chitinibacteraceae</taxon>
        <taxon>Chitinimonas</taxon>
    </lineage>
</organism>